<keyword evidence="1" id="KW-0472">Membrane</keyword>
<organism evidence="2">
    <name type="scientific">Oligodon chinensis</name>
    <name type="common">Chinese kukri snake</name>
    <dbReference type="NCBI Taxonomy" id="928511"/>
    <lineage>
        <taxon>Eukaryota</taxon>
        <taxon>Metazoa</taxon>
        <taxon>Chordata</taxon>
        <taxon>Craniata</taxon>
        <taxon>Vertebrata</taxon>
        <taxon>Euteleostomi</taxon>
        <taxon>Lepidosauria</taxon>
        <taxon>Squamata</taxon>
        <taxon>Bifurcata</taxon>
        <taxon>Unidentata</taxon>
        <taxon>Episquamata</taxon>
        <taxon>Toxicofera</taxon>
        <taxon>Serpentes</taxon>
        <taxon>Colubroidea</taxon>
        <taxon>Colubridae</taxon>
        <taxon>Colubrinae</taxon>
        <taxon>Oligodon</taxon>
    </lineage>
</organism>
<evidence type="ECO:0000313" key="2">
    <source>
        <dbReference type="EMBL" id="QNN90164.1"/>
    </source>
</evidence>
<reference evidence="2" key="1">
    <citation type="journal article" date="2019" name="Mitochondrial DNA Part B Resour">
        <title>Next-generation sequencing of the mitochondrial genome of Oligodon chinensis (Squamata: Colubridae) with a pylogenetic analysis of Colubridae.</title>
        <authorList>
            <person name="Sun Z."/>
            <person name="Zhou Z."/>
            <person name="Tu F."/>
            <person name="Qin Y."/>
            <person name="Peng L."/>
            <person name="Huang X."/>
            <person name="Ma J."/>
        </authorList>
    </citation>
    <scope>NUCLEOTIDE SEQUENCE</scope>
</reference>
<evidence type="ECO:0000256" key="1">
    <source>
        <dbReference type="SAM" id="Phobius"/>
    </source>
</evidence>
<dbReference type="GeneID" id="62627703"/>
<dbReference type="AlphaFoldDB" id="A0A7G9UAN3"/>
<keyword evidence="2" id="KW-0496">Mitochondrion</keyword>
<sequence>MPQLDTIHILLIFSWTWLSLHLMMQKVKSLSLTNPMICLTPNKPMFTLPWL</sequence>
<dbReference type="RefSeq" id="YP_009992291.1">
    <property type="nucleotide sequence ID" value="NC_052835.1"/>
</dbReference>
<gene>
    <name evidence="2" type="primary">ATP8</name>
</gene>
<geneLocation type="mitochondrion" evidence="2"/>
<feature type="transmembrane region" description="Helical" evidence="1">
    <location>
        <begin position="6"/>
        <end position="24"/>
    </location>
</feature>
<protein>
    <submittedName>
        <fullName evidence="2">ATP synthase F0 subunit 8</fullName>
    </submittedName>
</protein>
<keyword evidence="1" id="KW-0812">Transmembrane</keyword>
<accession>A0A7G9UAN3</accession>
<dbReference type="CTD" id="4509"/>
<name>A0A7G9UAN3_9SAUR</name>
<keyword evidence="1" id="KW-1133">Transmembrane helix</keyword>
<dbReference type="EMBL" id="MK347418">
    <property type="protein sequence ID" value="QNN90164.1"/>
    <property type="molecule type" value="Genomic_DNA"/>
</dbReference>
<proteinExistence type="predicted"/>